<protein>
    <submittedName>
        <fullName evidence="2">Uncharacterized protein</fullName>
    </submittedName>
</protein>
<feature type="compositionally biased region" description="Basic and acidic residues" evidence="1">
    <location>
        <begin position="98"/>
        <end position="111"/>
    </location>
</feature>
<gene>
    <name evidence="2" type="ORF">AVDCRST_MAG85-898</name>
</gene>
<feature type="non-terminal residue" evidence="2">
    <location>
        <position position="361"/>
    </location>
</feature>
<feature type="compositionally biased region" description="Basic residues" evidence="1">
    <location>
        <begin position="319"/>
        <end position="330"/>
    </location>
</feature>
<feature type="compositionally biased region" description="Low complexity" evidence="1">
    <location>
        <begin position="191"/>
        <end position="203"/>
    </location>
</feature>
<proteinExistence type="predicted"/>
<feature type="compositionally biased region" description="Basic and acidic residues" evidence="1">
    <location>
        <begin position="134"/>
        <end position="144"/>
    </location>
</feature>
<feature type="compositionally biased region" description="Basic and acidic residues" evidence="1">
    <location>
        <begin position="58"/>
        <end position="72"/>
    </location>
</feature>
<dbReference type="AlphaFoldDB" id="A0A6J4RYL2"/>
<accession>A0A6J4RYL2</accession>
<organism evidence="2">
    <name type="scientific">uncultured Solirubrobacteraceae bacterium</name>
    <dbReference type="NCBI Taxonomy" id="1162706"/>
    <lineage>
        <taxon>Bacteria</taxon>
        <taxon>Bacillati</taxon>
        <taxon>Actinomycetota</taxon>
        <taxon>Thermoleophilia</taxon>
        <taxon>Solirubrobacterales</taxon>
        <taxon>Solirubrobacteraceae</taxon>
        <taxon>environmental samples</taxon>
    </lineage>
</organism>
<feature type="compositionally biased region" description="Basic and acidic residues" evidence="1">
    <location>
        <begin position="1"/>
        <end position="27"/>
    </location>
</feature>
<feature type="compositionally biased region" description="Basic residues" evidence="1">
    <location>
        <begin position="339"/>
        <end position="361"/>
    </location>
</feature>
<feature type="compositionally biased region" description="Basic and acidic residues" evidence="1">
    <location>
        <begin position="204"/>
        <end position="249"/>
    </location>
</feature>
<dbReference type="EMBL" id="CADCVT010000098">
    <property type="protein sequence ID" value="CAA9485070.1"/>
    <property type="molecule type" value="Genomic_DNA"/>
</dbReference>
<feature type="compositionally biased region" description="Basic and acidic residues" evidence="1">
    <location>
        <begin position="154"/>
        <end position="190"/>
    </location>
</feature>
<reference evidence="2" key="1">
    <citation type="submission" date="2020-02" db="EMBL/GenBank/DDBJ databases">
        <authorList>
            <person name="Meier V. D."/>
        </authorList>
    </citation>
    <scope>NUCLEOTIDE SEQUENCE</scope>
    <source>
        <strain evidence="2">AVDCRST_MAG85</strain>
    </source>
</reference>
<evidence type="ECO:0000256" key="1">
    <source>
        <dbReference type="SAM" id="MobiDB-lite"/>
    </source>
</evidence>
<evidence type="ECO:0000313" key="2">
    <source>
        <dbReference type="EMBL" id="CAA9485070.1"/>
    </source>
</evidence>
<feature type="non-terminal residue" evidence="2">
    <location>
        <position position="1"/>
    </location>
</feature>
<sequence length="361" mass="40259">AATHRPSDRPGHRRSRPGDRRREDVRAGRAGGHRVGPPDARRDQGGPHGTPTRGSGARRADRLDGRRARRPGEAGPLRPGATGRPLGRATRHRPALLAHEDRRRRGREAPHVRRRHESRPRGAEAHRARPAQSRRLDAHPDRPRALAARRPRLHGPDRHLGAEMEGVERPRHHEAPSAEAPDRPGADRAGARGLARLEGADAGAARDRRLLGRRLRERDAARALARDRARRPEGPRRREARARPRDRRDRPGRRVHRLLGREVRVLAGAPGHAHPALRSGVEGRAAQPAVPGLRLRPRQHVGRRGDGPQRARPGPARRGVAHGRRGRPLARARGDPLPRRQRRGHAPRPPHRLRRARTPAL</sequence>
<feature type="region of interest" description="Disordered" evidence="1">
    <location>
        <begin position="1"/>
        <end position="361"/>
    </location>
</feature>
<name>A0A6J4RYL2_9ACTN</name>